<dbReference type="STRING" id="101127.A0A1X2GQ94"/>
<feature type="domain" description="Protein kinase" evidence="9">
    <location>
        <begin position="141"/>
        <end position="464"/>
    </location>
</feature>
<dbReference type="InterPro" id="IPR008271">
    <property type="entry name" value="Ser/Thr_kinase_AS"/>
</dbReference>
<keyword evidence="11" id="KW-1185">Reference proteome</keyword>
<name>A0A1X2GQ94_9FUNG</name>
<comment type="similarity">
    <text evidence="7">Belongs to the protein kinase superfamily.</text>
</comment>
<dbReference type="InterPro" id="IPR051175">
    <property type="entry name" value="CLK_kinases"/>
</dbReference>
<comment type="caution">
    <text evidence="10">The sequence shown here is derived from an EMBL/GenBank/DDBJ whole genome shotgun (WGS) entry which is preliminary data.</text>
</comment>
<dbReference type="InterPro" id="IPR017441">
    <property type="entry name" value="Protein_kinase_ATP_BS"/>
</dbReference>
<dbReference type="PROSITE" id="PS00107">
    <property type="entry name" value="PROTEIN_KINASE_ATP"/>
    <property type="match status" value="1"/>
</dbReference>
<keyword evidence="3 6" id="KW-0547">Nucleotide-binding</keyword>
<evidence type="ECO:0000313" key="11">
    <source>
        <dbReference type="Proteomes" id="UP000242146"/>
    </source>
</evidence>
<protein>
    <submittedName>
        <fullName evidence="10">Kinase-like protein</fullName>
    </submittedName>
</protein>
<dbReference type="InterPro" id="IPR000719">
    <property type="entry name" value="Prot_kinase_dom"/>
</dbReference>
<dbReference type="GO" id="GO:0005634">
    <property type="term" value="C:nucleus"/>
    <property type="evidence" value="ECO:0007669"/>
    <property type="project" value="TreeGrafter"/>
</dbReference>
<feature type="region of interest" description="Disordered" evidence="8">
    <location>
        <begin position="1"/>
        <end position="24"/>
    </location>
</feature>
<evidence type="ECO:0000313" key="10">
    <source>
        <dbReference type="EMBL" id="ORX58914.1"/>
    </source>
</evidence>
<dbReference type="OrthoDB" id="283111at2759"/>
<keyword evidence="2" id="KW-0808">Transferase</keyword>
<feature type="binding site" evidence="6">
    <location>
        <position position="170"/>
    </location>
    <ligand>
        <name>ATP</name>
        <dbReference type="ChEBI" id="CHEBI:30616"/>
    </ligand>
</feature>
<dbReference type="SMART" id="SM00220">
    <property type="entry name" value="S_TKc"/>
    <property type="match status" value="1"/>
</dbReference>
<dbReference type="InterPro" id="IPR011009">
    <property type="entry name" value="Kinase-like_dom_sf"/>
</dbReference>
<dbReference type="PROSITE" id="PS50011">
    <property type="entry name" value="PROTEIN_KINASE_DOM"/>
    <property type="match status" value="1"/>
</dbReference>
<dbReference type="EMBL" id="MCGT01000006">
    <property type="protein sequence ID" value="ORX58914.1"/>
    <property type="molecule type" value="Genomic_DNA"/>
</dbReference>
<feature type="region of interest" description="Disordered" evidence="8">
    <location>
        <begin position="52"/>
        <end position="116"/>
    </location>
</feature>
<organism evidence="10 11">
    <name type="scientific">Hesseltinella vesiculosa</name>
    <dbReference type="NCBI Taxonomy" id="101127"/>
    <lineage>
        <taxon>Eukaryota</taxon>
        <taxon>Fungi</taxon>
        <taxon>Fungi incertae sedis</taxon>
        <taxon>Mucoromycota</taxon>
        <taxon>Mucoromycotina</taxon>
        <taxon>Mucoromycetes</taxon>
        <taxon>Mucorales</taxon>
        <taxon>Cunninghamellaceae</taxon>
        <taxon>Hesseltinella</taxon>
    </lineage>
</organism>
<keyword evidence="5 6" id="KW-0067">ATP-binding</keyword>
<dbReference type="GO" id="GO:0005524">
    <property type="term" value="F:ATP binding"/>
    <property type="evidence" value="ECO:0007669"/>
    <property type="project" value="UniProtKB-UniRule"/>
</dbReference>
<dbReference type="Gene3D" id="3.30.200.20">
    <property type="entry name" value="Phosphorylase Kinase, domain 1"/>
    <property type="match status" value="1"/>
</dbReference>
<keyword evidence="1 7" id="KW-0723">Serine/threonine-protein kinase</keyword>
<reference evidence="10 11" key="1">
    <citation type="submission" date="2016-07" db="EMBL/GenBank/DDBJ databases">
        <title>Pervasive Adenine N6-methylation of Active Genes in Fungi.</title>
        <authorList>
            <consortium name="DOE Joint Genome Institute"/>
            <person name="Mondo S.J."/>
            <person name="Dannebaum R.O."/>
            <person name="Kuo R.C."/>
            <person name="Labutti K."/>
            <person name="Haridas S."/>
            <person name="Kuo A."/>
            <person name="Salamov A."/>
            <person name="Ahrendt S.R."/>
            <person name="Lipzen A."/>
            <person name="Sullivan W."/>
            <person name="Andreopoulos W.B."/>
            <person name="Clum A."/>
            <person name="Lindquist E."/>
            <person name="Daum C."/>
            <person name="Ramamoorthy G.K."/>
            <person name="Gryganskyi A."/>
            <person name="Culley D."/>
            <person name="Magnuson J.K."/>
            <person name="James T.Y."/>
            <person name="O'Malley M.A."/>
            <person name="Stajich J.E."/>
            <person name="Spatafora J.W."/>
            <person name="Visel A."/>
            <person name="Grigoriev I.V."/>
        </authorList>
    </citation>
    <scope>NUCLEOTIDE SEQUENCE [LARGE SCALE GENOMIC DNA]</scope>
    <source>
        <strain evidence="10 11">NRRL 3301</strain>
    </source>
</reference>
<dbReference type="AlphaFoldDB" id="A0A1X2GQ94"/>
<dbReference type="GO" id="GO:0043484">
    <property type="term" value="P:regulation of RNA splicing"/>
    <property type="evidence" value="ECO:0007669"/>
    <property type="project" value="TreeGrafter"/>
</dbReference>
<sequence>MARTKRKRAEGDKKGKHKQAKPTIVLDMSTMASKPGWRTEFYNKEVIVIEDSPTPPPPMKPVEDLHLPPFASTRSRKGKRGYNDTFASITIASPKKRKQPGTDATKPLDTPSGRPAPFLPCPDDKDGYYIIKPNCLLTKRYMMLRLLGQGTYGKVVECYDRVRHTHCAIKIIRSIQKYRDASNVEIRVLNALKQHDPLNLNKCIHLREWFEHENHVCMVFELLGKSIFDFLKQNHFKPFPLAHIQQFAKQLLSSIAFVHSLKLIHTDLKPENILLVNHETVAHPSKRASDSPFLTLKQTDIRLIDFGAATFEKDHHSPVVSTRHYRAPEIILGTGWSYPCDIWSIGCILVELFTGDALFQTHDDLEHLAMMNVVLGKFPPSLIHQSIARGQSYFKDNKLRYPIDKTTPQSQKYVKSLRLLTSLIAISSPPTSTQLLFLDLLVKMLAYEPGDRISAREALKHPFFHLKL</sequence>
<dbReference type="PANTHER" id="PTHR45646:SF11">
    <property type="entry name" value="SERINE_THREONINE-PROTEIN KINASE DOA"/>
    <property type="match status" value="1"/>
</dbReference>
<keyword evidence="4 10" id="KW-0418">Kinase</keyword>
<evidence type="ECO:0000256" key="8">
    <source>
        <dbReference type="SAM" id="MobiDB-lite"/>
    </source>
</evidence>
<dbReference type="SUPFAM" id="SSF56112">
    <property type="entry name" value="Protein kinase-like (PK-like)"/>
    <property type="match status" value="1"/>
</dbReference>
<dbReference type="PROSITE" id="PS00108">
    <property type="entry name" value="PROTEIN_KINASE_ST"/>
    <property type="match status" value="1"/>
</dbReference>
<evidence type="ECO:0000256" key="5">
    <source>
        <dbReference type="ARBA" id="ARBA00022840"/>
    </source>
</evidence>
<gene>
    <name evidence="10" type="ORF">DM01DRAFT_1333527</name>
</gene>
<accession>A0A1X2GQ94</accession>
<evidence type="ECO:0000256" key="6">
    <source>
        <dbReference type="PROSITE-ProRule" id="PRU10141"/>
    </source>
</evidence>
<dbReference type="Pfam" id="PF00069">
    <property type="entry name" value="Pkinase"/>
    <property type="match status" value="1"/>
</dbReference>
<dbReference type="CDD" id="cd14134">
    <property type="entry name" value="PKc_CLK"/>
    <property type="match status" value="1"/>
</dbReference>
<dbReference type="GO" id="GO:0004674">
    <property type="term" value="F:protein serine/threonine kinase activity"/>
    <property type="evidence" value="ECO:0007669"/>
    <property type="project" value="UniProtKB-KW"/>
</dbReference>
<feature type="compositionally biased region" description="Basic residues" evidence="8">
    <location>
        <begin position="1"/>
        <end position="20"/>
    </location>
</feature>
<evidence type="ECO:0000256" key="7">
    <source>
        <dbReference type="RuleBase" id="RU000304"/>
    </source>
</evidence>
<evidence type="ECO:0000259" key="9">
    <source>
        <dbReference type="PROSITE" id="PS50011"/>
    </source>
</evidence>
<proteinExistence type="inferred from homology"/>
<evidence type="ECO:0000256" key="4">
    <source>
        <dbReference type="ARBA" id="ARBA00022777"/>
    </source>
</evidence>
<dbReference type="Gene3D" id="1.10.510.10">
    <property type="entry name" value="Transferase(Phosphotransferase) domain 1"/>
    <property type="match status" value="1"/>
</dbReference>
<dbReference type="Proteomes" id="UP000242146">
    <property type="component" value="Unassembled WGS sequence"/>
</dbReference>
<dbReference type="PANTHER" id="PTHR45646">
    <property type="entry name" value="SERINE/THREONINE-PROTEIN KINASE DOA-RELATED"/>
    <property type="match status" value="1"/>
</dbReference>
<evidence type="ECO:0000256" key="2">
    <source>
        <dbReference type="ARBA" id="ARBA00022679"/>
    </source>
</evidence>
<evidence type="ECO:0000256" key="3">
    <source>
        <dbReference type="ARBA" id="ARBA00022741"/>
    </source>
</evidence>
<evidence type="ECO:0000256" key="1">
    <source>
        <dbReference type="ARBA" id="ARBA00022527"/>
    </source>
</evidence>